<dbReference type="EMBL" id="JAANIU010013728">
    <property type="protein sequence ID" value="KAG1529897.1"/>
    <property type="molecule type" value="Genomic_DNA"/>
</dbReference>
<name>A0A9P6XPZ4_9FUNG</name>
<dbReference type="InterPro" id="IPR024501">
    <property type="entry name" value="DUF3141"/>
</dbReference>
<evidence type="ECO:0000313" key="1">
    <source>
        <dbReference type="EMBL" id="KAG1529897.1"/>
    </source>
</evidence>
<dbReference type="Pfam" id="PF11339">
    <property type="entry name" value="DUF3141"/>
    <property type="match status" value="1"/>
</dbReference>
<gene>
    <name evidence="1" type="ORF">G6F50_017685</name>
</gene>
<dbReference type="Proteomes" id="UP000740926">
    <property type="component" value="Unassembled WGS sequence"/>
</dbReference>
<proteinExistence type="predicted"/>
<sequence length="115" mass="12815">MPEQTVEDVMMAEARFLEEIIARHPDAEGKPVVVANCQAGWQIMMTAAIRPELLARHESDALCRWPAGRQLAHGDDQRPGQRQIRRRLAGAKLRKPESGQHLVVQAVQPVLQGGH</sequence>
<comment type="caution">
    <text evidence="1">The sequence shown here is derived from an EMBL/GenBank/DDBJ whole genome shotgun (WGS) entry which is preliminary data.</text>
</comment>
<evidence type="ECO:0000313" key="2">
    <source>
        <dbReference type="Proteomes" id="UP000740926"/>
    </source>
</evidence>
<protein>
    <submittedName>
        <fullName evidence="1">Uncharacterized protein</fullName>
    </submittedName>
</protein>
<organism evidence="1 2">
    <name type="scientific">Rhizopus delemar</name>
    <dbReference type="NCBI Taxonomy" id="936053"/>
    <lineage>
        <taxon>Eukaryota</taxon>
        <taxon>Fungi</taxon>
        <taxon>Fungi incertae sedis</taxon>
        <taxon>Mucoromycota</taxon>
        <taxon>Mucoromycotina</taxon>
        <taxon>Mucoromycetes</taxon>
        <taxon>Mucorales</taxon>
        <taxon>Mucorineae</taxon>
        <taxon>Rhizopodaceae</taxon>
        <taxon>Rhizopus</taxon>
    </lineage>
</organism>
<keyword evidence="2" id="KW-1185">Reference proteome</keyword>
<accession>A0A9P6XPZ4</accession>
<dbReference type="AlphaFoldDB" id="A0A9P6XPZ4"/>
<reference evidence="1 2" key="1">
    <citation type="journal article" date="2020" name="Microb. Genom.">
        <title>Genetic diversity of clinical and environmental Mucorales isolates obtained from an investigation of mucormycosis cases among solid organ transplant recipients.</title>
        <authorList>
            <person name="Nguyen M.H."/>
            <person name="Kaul D."/>
            <person name="Muto C."/>
            <person name="Cheng S.J."/>
            <person name="Richter R.A."/>
            <person name="Bruno V.M."/>
            <person name="Liu G."/>
            <person name="Beyhan S."/>
            <person name="Sundermann A.J."/>
            <person name="Mounaud S."/>
            <person name="Pasculle A.W."/>
            <person name="Nierman W.C."/>
            <person name="Driscoll E."/>
            <person name="Cumbie R."/>
            <person name="Clancy C.J."/>
            <person name="Dupont C.L."/>
        </authorList>
    </citation>
    <scope>NUCLEOTIDE SEQUENCE [LARGE SCALE GENOMIC DNA]</scope>
    <source>
        <strain evidence="1 2">GL24</strain>
    </source>
</reference>